<feature type="transmembrane region" description="Helical" evidence="1">
    <location>
        <begin position="121"/>
        <end position="141"/>
    </location>
</feature>
<feature type="transmembrane region" description="Helical" evidence="1">
    <location>
        <begin position="81"/>
        <end position="101"/>
    </location>
</feature>
<comment type="caution">
    <text evidence="2">The sequence shown here is derived from an EMBL/GenBank/DDBJ whole genome shotgun (WGS) entry which is preliminary data.</text>
</comment>
<evidence type="ECO:0008006" key="3">
    <source>
        <dbReference type="Google" id="ProtNLM"/>
    </source>
</evidence>
<dbReference type="AlphaFoldDB" id="A0AAI9GN96"/>
<proteinExistence type="predicted"/>
<accession>A0AAI9GN96</accession>
<organism evidence="2">
    <name type="scientific">Pluralibacter gergoviae</name>
    <name type="common">Enterobacter gergoviae</name>
    <dbReference type="NCBI Taxonomy" id="61647"/>
    <lineage>
        <taxon>Bacteria</taxon>
        <taxon>Pseudomonadati</taxon>
        <taxon>Pseudomonadota</taxon>
        <taxon>Gammaproteobacteria</taxon>
        <taxon>Enterobacterales</taxon>
        <taxon>Enterobacteriaceae</taxon>
        <taxon>Pluralibacter</taxon>
    </lineage>
</organism>
<dbReference type="RefSeq" id="WP_155521287.1">
    <property type="nucleotide sequence ID" value="NZ_CACVCI010000001.1"/>
</dbReference>
<keyword evidence="1" id="KW-0812">Transmembrane</keyword>
<keyword evidence="1" id="KW-0472">Membrane</keyword>
<dbReference type="EMBL" id="ABLOKC030000028">
    <property type="protein sequence ID" value="EML1473356.1"/>
    <property type="molecule type" value="Genomic_DNA"/>
</dbReference>
<protein>
    <recommendedName>
        <fullName evidence="3">DUF2569 domain-containing protein</fullName>
    </recommendedName>
</protein>
<feature type="transmembrane region" description="Helical" evidence="1">
    <location>
        <begin position="45"/>
        <end position="69"/>
    </location>
</feature>
<keyword evidence="1" id="KW-1133">Transmembrane helix</keyword>
<gene>
    <name evidence="2" type="ORF">QEG54_004154</name>
</gene>
<name>A0AAI9GN96_PLUGE</name>
<feature type="transmembrane region" description="Helical" evidence="1">
    <location>
        <begin position="7"/>
        <end position="25"/>
    </location>
</feature>
<sequence>MKHIKLIAISSVVACLNLFFGIYSYDSYLGFAFGSNELISSSPSFIMTASLVNGILFTIASIIISMIVLTAKRTNNKALSFQIVLSIINIILFTAIMWLYRRSIEVPSNKITSIDITNLNFYPQLAASLLLTLILFGIYYAKLLHKHSKK</sequence>
<evidence type="ECO:0000256" key="1">
    <source>
        <dbReference type="SAM" id="Phobius"/>
    </source>
</evidence>
<evidence type="ECO:0000313" key="2">
    <source>
        <dbReference type="EMBL" id="EML1473356.1"/>
    </source>
</evidence>
<reference evidence="2" key="1">
    <citation type="submission" date="2024-02" db="EMBL/GenBank/DDBJ databases">
        <authorList>
            <consortium name="Clinical and Environmental Microbiology Branch: Whole genome sequencing antimicrobial resistance pathogens in the healthcare setting"/>
        </authorList>
    </citation>
    <scope>NUCLEOTIDE SEQUENCE</scope>
    <source>
        <strain evidence="2">2021DK-00143</strain>
    </source>
</reference>